<comment type="subunit">
    <text evidence="4">Part of the Bam complex.</text>
</comment>
<dbReference type="InterPro" id="IPR026592">
    <property type="entry name" value="BamE"/>
</dbReference>
<dbReference type="eggNOG" id="COG2913">
    <property type="taxonomic scope" value="Bacteria"/>
</dbReference>
<evidence type="ECO:0000256" key="4">
    <source>
        <dbReference type="HAMAP-Rule" id="MF_00925"/>
    </source>
</evidence>
<dbReference type="PANTHER" id="PTHR37482:SF1">
    <property type="entry name" value="OUTER MEMBRANE PROTEIN ASSEMBLY FACTOR BAME"/>
    <property type="match status" value="1"/>
</dbReference>
<dbReference type="InterPro" id="IPR007450">
    <property type="entry name" value="BamE_dom"/>
</dbReference>
<feature type="domain" description="Outer membrane protein assembly factor BamE" evidence="5">
    <location>
        <begin position="32"/>
        <end position="100"/>
    </location>
</feature>
<comment type="similarity">
    <text evidence="4">Belongs to the BamE family.</text>
</comment>
<sequence>MRVGTIFLGMALILSLTNCASYDFSRRVVEQGNMLPQETVQRLKIGMSKSDAAILLGSSLLSPTFNNDRWDYAYTLRKGNGPLVVQNLTLYFSHGSLSRIERSPKIVTSN</sequence>
<dbReference type="PANTHER" id="PTHR37482">
    <property type="entry name" value="OUTER MEMBRANE PROTEIN ASSEMBLY FACTOR BAME"/>
    <property type="match status" value="1"/>
</dbReference>
<dbReference type="GO" id="GO:0030674">
    <property type="term" value="F:protein-macromolecule adaptor activity"/>
    <property type="evidence" value="ECO:0007669"/>
    <property type="project" value="TreeGrafter"/>
</dbReference>
<dbReference type="Pfam" id="PF04355">
    <property type="entry name" value="BamE"/>
    <property type="match status" value="1"/>
</dbReference>
<accession>A0A078KUA9</accession>
<evidence type="ECO:0000259" key="5">
    <source>
        <dbReference type="Pfam" id="PF04355"/>
    </source>
</evidence>
<keyword evidence="2 4" id="KW-0472">Membrane</keyword>
<dbReference type="EMBL" id="CCSB01000002">
    <property type="protein sequence ID" value="CDZ78035.1"/>
    <property type="molecule type" value="Genomic_DNA"/>
</dbReference>
<keyword evidence="7" id="KW-1185">Reference proteome</keyword>
<evidence type="ECO:0000256" key="1">
    <source>
        <dbReference type="ARBA" id="ARBA00022729"/>
    </source>
</evidence>
<dbReference type="GO" id="GO:0043165">
    <property type="term" value="P:Gram-negative-bacterium-type cell outer membrane assembly"/>
    <property type="evidence" value="ECO:0007669"/>
    <property type="project" value="UniProtKB-UniRule"/>
</dbReference>
<keyword evidence="3 4" id="KW-0998">Cell outer membrane</keyword>
<name>A0A078KUA9_9GAMM</name>
<evidence type="ECO:0000256" key="3">
    <source>
        <dbReference type="ARBA" id="ARBA00023237"/>
    </source>
</evidence>
<keyword evidence="1 4" id="KW-0732">Signal</keyword>
<dbReference type="Gene3D" id="3.30.1450.10">
    <property type="match status" value="1"/>
</dbReference>
<comment type="function">
    <text evidence="4">Part of the outer membrane protein assembly complex, which is involved in assembly and insertion of beta-barrel proteins into the outer membrane.</text>
</comment>
<dbReference type="GO" id="GO:0051205">
    <property type="term" value="P:protein insertion into membrane"/>
    <property type="evidence" value="ECO:0007669"/>
    <property type="project" value="UniProtKB-UniRule"/>
</dbReference>
<dbReference type="GO" id="GO:1990063">
    <property type="term" value="C:Bam protein complex"/>
    <property type="evidence" value="ECO:0007669"/>
    <property type="project" value="TreeGrafter"/>
</dbReference>
<evidence type="ECO:0000313" key="6">
    <source>
        <dbReference type="EMBL" id="CDZ78035.1"/>
    </source>
</evidence>
<evidence type="ECO:0000256" key="2">
    <source>
        <dbReference type="ARBA" id="ARBA00023136"/>
    </source>
</evidence>
<reference evidence="6 7" key="1">
    <citation type="submission" date="2014-06" db="EMBL/GenBank/DDBJ databases">
        <authorList>
            <person name="Urmite Genomes Urmite Genomes"/>
        </authorList>
    </citation>
    <scope>NUCLEOTIDE SEQUENCE [LARGE SCALE GENOMIC DNA]</scope>
</reference>
<dbReference type="STRING" id="1034943.BN59_02332"/>
<dbReference type="HAMAP" id="MF_00925">
    <property type="entry name" value="OM_assembly_BamE"/>
    <property type="match status" value="1"/>
</dbReference>
<dbReference type="Proteomes" id="UP000044071">
    <property type="component" value="Unassembled WGS sequence"/>
</dbReference>
<comment type="subcellular location">
    <subcellularLocation>
        <location evidence="4">Cell outer membrane</location>
    </subcellularLocation>
</comment>
<gene>
    <name evidence="4 6" type="primary">bamE</name>
    <name evidence="6" type="ORF">BN59_02332</name>
</gene>
<dbReference type="AlphaFoldDB" id="A0A078KUA9"/>
<organism evidence="6 7">
    <name type="scientific">Legionella massiliensis</name>
    <dbReference type="NCBI Taxonomy" id="1034943"/>
    <lineage>
        <taxon>Bacteria</taxon>
        <taxon>Pseudomonadati</taxon>
        <taxon>Pseudomonadota</taxon>
        <taxon>Gammaproteobacteria</taxon>
        <taxon>Legionellales</taxon>
        <taxon>Legionellaceae</taxon>
        <taxon>Legionella</taxon>
    </lineage>
</organism>
<dbReference type="InterPro" id="IPR037873">
    <property type="entry name" value="BamE-like"/>
</dbReference>
<evidence type="ECO:0000313" key="7">
    <source>
        <dbReference type="Proteomes" id="UP000044071"/>
    </source>
</evidence>
<proteinExistence type="inferred from homology"/>
<protein>
    <recommendedName>
        <fullName evidence="4">Outer membrane protein assembly factor BamE</fullName>
    </recommendedName>
</protein>